<evidence type="ECO:0000259" key="4">
    <source>
        <dbReference type="PROSITE" id="PS51857"/>
    </source>
</evidence>
<dbReference type="Proteomes" id="UP001165667">
    <property type="component" value="Unassembled WGS sequence"/>
</dbReference>
<dbReference type="InterPro" id="IPR050181">
    <property type="entry name" value="Cold_shock_domain"/>
</dbReference>
<dbReference type="AlphaFoldDB" id="A0AA42CIU3"/>
<evidence type="ECO:0000256" key="3">
    <source>
        <dbReference type="RuleBase" id="RU000408"/>
    </source>
</evidence>
<dbReference type="PIRSF" id="PIRSF002599">
    <property type="entry name" value="Cold_shock_A"/>
    <property type="match status" value="1"/>
</dbReference>
<evidence type="ECO:0000313" key="6">
    <source>
        <dbReference type="Proteomes" id="UP001165667"/>
    </source>
</evidence>
<protein>
    <submittedName>
        <fullName evidence="5">Cold-shock protein</fullName>
    </submittedName>
</protein>
<keyword evidence="6" id="KW-1185">Reference proteome</keyword>
<evidence type="ECO:0000256" key="2">
    <source>
        <dbReference type="ARBA" id="ARBA00022490"/>
    </source>
</evidence>
<dbReference type="Pfam" id="PF00313">
    <property type="entry name" value="CSD"/>
    <property type="match status" value="1"/>
</dbReference>
<dbReference type="SMART" id="SM00357">
    <property type="entry name" value="CSP"/>
    <property type="match status" value="1"/>
</dbReference>
<dbReference type="SUPFAM" id="SSF50249">
    <property type="entry name" value="Nucleic acid-binding proteins"/>
    <property type="match status" value="1"/>
</dbReference>
<dbReference type="InterPro" id="IPR019844">
    <property type="entry name" value="CSD_CS"/>
</dbReference>
<dbReference type="InterPro" id="IPR011129">
    <property type="entry name" value="CSD"/>
</dbReference>
<evidence type="ECO:0000256" key="1">
    <source>
        <dbReference type="ARBA" id="ARBA00004496"/>
    </source>
</evidence>
<dbReference type="EMBL" id="JAMOIM010000007">
    <property type="protein sequence ID" value="MCW6508898.1"/>
    <property type="molecule type" value="Genomic_DNA"/>
</dbReference>
<dbReference type="PROSITE" id="PS00352">
    <property type="entry name" value="CSD_1"/>
    <property type="match status" value="1"/>
</dbReference>
<comment type="subcellular location">
    <subcellularLocation>
        <location evidence="1 3">Cytoplasm</location>
    </subcellularLocation>
</comment>
<gene>
    <name evidence="5" type="ORF">M8523_12795</name>
</gene>
<feature type="domain" description="CSD" evidence="4">
    <location>
        <begin position="3"/>
        <end position="70"/>
    </location>
</feature>
<proteinExistence type="predicted"/>
<dbReference type="InterPro" id="IPR002059">
    <property type="entry name" value="CSP_DNA-bd"/>
</dbReference>
<dbReference type="InterPro" id="IPR012156">
    <property type="entry name" value="Cold_shock_CspA"/>
</dbReference>
<evidence type="ECO:0000313" key="5">
    <source>
        <dbReference type="EMBL" id="MCW6508898.1"/>
    </source>
</evidence>
<comment type="caution">
    <text evidence="5">The sequence shown here is derived from an EMBL/GenBank/DDBJ whole genome shotgun (WGS) entry which is preliminary data.</text>
</comment>
<dbReference type="RefSeq" id="WP_282585358.1">
    <property type="nucleotide sequence ID" value="NZ_JAMOIM010000007.1"/>
</dbReference>
<dbReference type="CDD" id="cd04458">
    <property type="entry name" value="CSP_CDS"/>
    <property type="match status" value="1"/>
</dbReference>
<dbReference type="PRINTS" id="PR00050">
    <property type="entry name" value="COLDSHOCK"/>
</dbReference>
<sequence length="72" mass="7784">MVKAVGTVKWFSAIKGYGFIAPDDGGPDMFVHISAVQRAGLEDLREGENVSFEVAVDQRSGKTTADRIEVRG</sequence>
<reference evidence="5" key="1">
    <citation type="submission" date="2022-05" db="EMBL/GenBank/DDBJ databases">
        <authorList>
            <person name="Pankratov T."/>
        </authorList>
    </citation>
    <scope>NUCLEOTIDE SEQUENCE</scope>
    <source>
        <strain evidence="5">BP6-180914</strain>
    </source>
</reference>
<name>A0AA42CIU3_9HYPH</name>
<dbReference type="InterPro" id="IPR012340">
    <property type="entry name" value="NA-bd_OB-fold"/>
</dbReference>
<dbReference type="Gene3D" id="2.40.50.140">
    <property type="entry name" value="Nucleic acid-binding proteins"/>
    <property type="match status" value="1"/>
</dbReference>
<dbReference type="GO" id="GO:0003676">
    <property type="term" value="F:nucleic acid binding"/>
    <property type="evidence" value="ECO:0007669"/>
    <property type="project" value="InterPro"/>
</dbReference>
<keyword evidence="2" id="KW-0963">Cytoplasm</keyword>
<organism evidence="5 6">
    <name type="scientific">Lichenifustis flavocetrariae</name>
    <dbReference type="NCBI Taxonomy" id="2949735"/>
    <lineage>
        <taxon>Bacteria</taxon>
        <taxon>Pseudomonadati</taxon>
        <taxon>Pseudomonadota</taxon>
        <taxon>Alphaproteobacteria</taxon>
        <taxon>Hyphomicrobiales</taxon>
        <taxon>Lichenihabitantaceae</taxon>
        <taxon>Lichenifustis</taxon>
    </lineage>
</organism>
<dbReference type="PANTHER" id="PTHR11544">
    <property type="entry name" value="COLD SHOCK DOMAIN CONTAINING PROTEINS"/>
    <property type="match status" value="1"/>
</dbReference>
<dbReference type="GO" id="GO:0005829">
    <property type="term" value="C:cytosol"/>
    <property type="evidence" value="ECO:0007669"/>
    <property type="project" value="UniProtKB-ARBA"/>
</dbReference>
<accession>A0AA42CIU3</accession>
<dbReference type="PROSITE" id="PS51857">
    <property type="entry name" value="CSD_2"/>
    <property type="match status" value="1"/>
</dbReference>